<keyword evidence="1" id="KW-0472">Membrane</keyword>
<dbReference type="eggNOG" id="ENOG502TKHZ">
    <property type="taxonomic scope" value="Eukaryota"/>
</dbReference>
<organism evidence="3">
    <name type="scientific">Caenorhabditis remanei</name>
    <name type="common">Caenorhabditis vulgaris</name>
    <dbReference type="NCBI Taxonomy" id="31234"/>
    <lineage>
        <taxon>Eukaryota</taxon>
        <taxon>Metazoa</taxon>
        <taxon>Ecdysozoa</taxon>
        <taxon>Nematoda</taxon>
        <taxon>Chromadorea</taxon>
        <taxon>Rhabditida</taxon>
        <taxon>Rhabditina</taxon>
        <taxon>Rhabditomorpha</taxon>
        <taxon>Rhabditoidea</taxon>
        <taxon>Rhabditidae</taxon>
        <taxon>Peloderinae</taxon>
        <taxon>Caenorhabditis</taxon>
    </lineage>
</organism>
<dbReference type="EMBL" id="DS268421">
    <property type="protein sequence ID" value="EFO88745.1"/>
    <property type="molecule type" value="Genomic_DNA"/>
</dbReference>
<accession>E3M1P4</accession>
<feature type="transmembrane region" description="Helical" evidence="1">
    <location>
        <begin position="156"/>
        <end position="176"/>
    </location>
</feature>
<dbReference type="AlphaFoldDB" id="E3M1P4"/>
<sequence>MRFDGLLSNHIIYPGFCIIVFGLYFLLVGIFYLRETEDEWSSICVPIYFTILLVLIAIVVRILFRIFKNSKFFEYSVSDYKENQPKIEKYDKWNLLVGYYGLAIISTIPQFIVWWVEYDGFVVVFLFVLYSILAITLLAIFIYPHIWKYELDYSENFGLFVIIRIFLQTFITWIFLKESRFILSHWYYNIWLFIAINDIRTVQSDHVQLPPEQRINEQESNKEALVLPTELPREQRRRYVMLYPHGLYQVYQ</sequence>
<feature type="transmembrane region" description="Helical" evidence="1">
    <location>
        <begin position="12"/>
        <end position="33"/>
    </location>
</feature>
<name>E3M1P4_CAERE</name>
<keyword evidence="3" id="KW-1185">Reference proteome</keyword>
<evidence type="ECO:0000313" key="3">
    <source>
        <dbReference type="Proteomes" id="UP000008281"/>
    </source>
</evidence>
<reference evidence="2" key="1">
    <citation type="submission" date="2007-07" db="EMBL/GenBank/DDBJ databases">
        <title>PCAP assembly of the Caenorhabditis remanei genome.</title>
        <authorList>
            <consortium name="The Caenorhabditis remanei Sequencing Consortium"/>
            <person name="Wilson R.K."/>
        </authorList>
    </citation>
    <scope>NUCLEOTIDE SEQUENCE [LARGE SCALE GENOMIC DNA]</scope>
    <source>
        <strain evidence="2">PB4641</strain>
    </source>
</reference>
<dbReference type="Proteomes" id="UP000008281">
    <property type="component" value="Unassembled WGS sequence"/>
</dbReference>
<dbReference type="InParanoid" id="E3M1P4"/>
<keyword evidence="1" id="KW-1133">Transmembrane helix</keyword>
<dbReference type="HOGENOM" id="CLU_1103654_0_0_1"/>
<feature type="transmembrane region" description="Helical" evidence="1">
    <location>
        <begin position="121"/>
        <end position="144"/>
    </location>
</feature>
<gene>
    <name evidence="2" type="ORF">CRE_06593</name>
</gene>
<keyword evidence="1" id="KW-0812">Transmembrane</keyword>
<proteinExistence type="predicted"/>
<evidence type="ECO:0000313" key="2">
    <source>
        <dbReference type="EMBL" id="EFO88745.1"/>
    </source>
</evidence>
<feature type="transmembrane region" description="Helical" evidence="1">
    <location>
        <begin position="93"/>
        <end position="115"/>
    </location>
</feature>
<feature type="transmembrane region" description="Helical" evidence="1">
    <location>
        <begin position="45"/>
        <end position="64"/>
    </location>
</feature>
<evidence type="ECO:0000256" key="1">
    <source>
        <dbReference type="SAM" id="Phobius"/>
    </source>
</evidence>
<protein>
    <submittedName>
        <fullName evidence="2">Uncharacterized protein</fullName>
    </submittedName>
</protein>